<evidence type="ECO:0000313" key="2">
    <source>
        <dbReference type="EMBL" id="BAH14011.1"/>
    </source>
</evidence>
<sequence>MWVPQHSQCDKRRGRDICTRRRTRGPSPPRTRGTPRSAQSSHPGSSRRRSGTRRRRPPRTAPTCSGAPRTRCTACTARSRSPRRRTSRLSAADTRFSRLLFWAPGTQELESLPPLLPARTLTSSFSLLIGSHPLPRDPDP</sequence>
<evidence type="ECO:0000256" key="1">
    <source>
        <dbReference type="SAM" id="MobiDB-lite"/>
    </source>
</evidence>
<protein>
    <submittedName>
        <fullName evidence="2">cDNA FLJ59045</fullName>
    </submittedName>
</protein>
<name>B7Z8M5_HUMAN</name>
<proteinExistence type="evidence at transcript level"/>
<dbReference type="AlphaFoldDB" id="B7Z8M5"/>
<feature type="compositionally biased region" description="Basic and acidic residues" evidence="1">
    <location>
        <begin position="8"/>
        <end position="19"/>
    </location>
</feature>
<feature type="compositionally biased region" description="Low complexity" evidence="1">
    <location>
        <begin position="69"/>
        <end position="79"/>
    </location>
</feature>
<organism evidence="2">
    <name type="scientific">Homo sapiens</name>
    <name type="common">Human</name>
    <dbReference type="NCBI Taxonomy" id="9606"/>
    <lineage>
        <taxon>Eukaryota</taxon>
        <taxon>Metazoa</taxon>
        <taxon>Chordata</taxon>
        <taxon>Craniata</taxon>
        <taxon>Vertebrata</taxon>
        <taxon>Euteleostomi</taxon>
        <taxon>Mammalia</taxon>
        <taxon>Eutheria</taxon>
        <taxon>Euarchontoglires</taxon>
        <taxon>Primates</taxon>
        <taxon>Haplorrhini</taxon>
        <taxon>Catarrhini</taxon>
        <taxon>Hominidae</taxon>
        <taxon>Homo</taxon>
    </lineage>
</organism>
<accession>B7Z8M5</accession>
<dbReference type="EMBL" id="AK303671">
    <property type="protein sequence ID" value="BAH14011.1"/>
    <property type="molecule type" value="mRNA"/>
</dbReference>
<feature type="region of interest" description="Disordered" evidence="1">
    <location>
        <begin position="1"/>
        <end position="90"/>
    </location>
</feature>
<reference evidence="2" key="1">
    <citation type="submission" date="2007-10" db="EMBL/GenBank/DDBJ databases">
        <title>NEDO human cDNA sequencing project focused on splicing variants.</title>
        <authorList>
            <person name="Wakamatsu A."/>
            <person name="Yamamoto J."/>
            <person name="Kimura K."/>
            <person name="Ishii S."/>
            <person name="Watanabe K."/>
            <person name="Sugiyama A."/>
            <person name="Murakawa K."/>
            <person name="Kaida T."/>
            <person name="Tsuchiya K."/>
            <person name="Fukuzumi Y."/>
            <person name="Kumagai A."/>
            <person name="Oishi Y."/>
            <person name="Yamamoto S."/>
            <person name="Ono Y."/>
            <person name="Komori Y."/>
            <person name="Yamazaki M."/>
            <person name="Kisu Y."/>
            <person name="Nishikawa T."/>
            <person name="Sugano S."/>
            <person name="Nomura N."/>
            <person name="Isogai T."/>
        </authorList>
    </citation>
    <scope>NUCLEOTIDE SEQUENCE</scope>
    <source>
        <tissue evidence="2">Kidney</tissue>
    </source>
</reference>
<feature type="compositionally biased region" description="Basic residues" evidence="1">
    <location>
        <begin position="45"/>
        <end position="58"/>
    </location>
</feature>